<keyword evidence="1" id="KW-0732">Signal</keyword>
<reference evidence="2 3" key="1">
    <citation type="submission" date="2018-09" db="EMBL/GenBank/DDBJ databases">
        <title>Genomic investigation of the strawberry pathogen Phytophthora fragariae indicates pathogenicity is determined by transcriptional variation in three key races.</title>
        <authorList>
            <person name="Adams T.M."/>
            <person name="Armitage A.D."/>
            <person name="Sobczyk M.K."/>
            <person name="Bates H.J."/>
            <person name="Dunwell J.M."/>
            <person name="Nellist C.F."/>
            <person name="Harrison R.J."/>
        </authorList>
    </citation>
    <scope>NUCLEOTIDE SEQUENCE [LARGE SCALE GENOMIC DNA]</scope>
    <source>
        <strain evidence="2 3">SCRP324</strain>
    </source>
</reference>
<name>A0A6A3HF53_9STRA</name>
<gene>
    <name evidence="2" type="ORF">PR002_g28026</name>
</gene>
<feature type="chain" id="PRO_5025588618" evidence="1">
    <location>
        <begin position="29"/>
        <end position="43"/>
    </location>
</feature>
<accession>A0A6A3HF53</accession>
<dbReference type="Proteomes" id="UP000435112">
    <property type="component" value="Unassembled WGS sequence"/>
</dbReference>
<evidence type="ECO:0000313" key="2">
    <source>
        <dbReference type="EMBL" id="KAE8967555.1"/>
    </source>
</evidence>
<dbReference type="AlphaFoldDB" id="A0A6A3HF53"/>
<proteinExistence type="predicted"/>
<organism evidence="2 3">
    <name type="scientific">Phytophthora rubi</name>
    <dbReference type="NCBI Taxonomy" id="129364"/>
    <lineage>
        <taxon>Eukaryota</taxon>
        <taxon>Sar</taxon>
        <taxon>Stramenopiles</taxon>
        <taxon>Oomycota</taxon>
        <taxon>Peronosporomycetes</taxon>
        <taxon>Peronosporales</taxon>
        <taxon>Peronosporaceae</taxon>
        <taxon>Phytophthora</taxon>
    </lineage>
</organism>
<protein>
    <submittedName>
        <fullName evidence="2">Uncharacterized protein</fullName>
    </submittedName>
</protein>
<evidence type="ECO:0000256" key="1">
    <source>
        <dbReference type="SAM" id="SignalP"/>
    </source>
</evidence>
<comment type="caution">
    <text evidence="2">The sequence shown here is derived from an EMBL/GenBank/DDBJ whole genome shotgun (WGS) entry which is preliminary data.</text>
</comment>
<feature type="signal peptide" evidence="1">
    <location>
        <begin position="1"/>
        <end position="28"/>
    </location>
</feature>
<sequence>MHRRSLADGVAAMCWLLTLLLGNDSAAGREAALPLLLSFHLRN</sequence>
<dbReference type="EMBL" id="QXFU01004683">
    <property type="protein sequence ID" value="KAE8967555.1"/>
    <property type="molecule type" value="Genomic_DNA"/>
</dbReference>
<evidence type="ECO:0000313" key="3">
    <source>
        <dbReference type="Proteomes" id="UP000435112"/>
    </source>
</evidence>